<dbReference type="EMBL" id="VUJX02000006">
    <property type="protein sequence ID" value="KAL0934797.1"/>
    <property type="molecule type" value="Genomic_DNA"/>
</dbReference>
<sequence length="1261" mass="141034">MAPLKRLPSPQMYTIGWITALDKELTAAQAMLDEEHMKPENFRKHPKDTNSYIWGRIAEHNIVIASLAAGKYGTVSAATTAGSMTSSLPHLRFGLMVGIGAGIPRLAENIDIRLGDVVVSQPTGTSSGVVQYDLGKLGKDGHFQRVGSLASPPEVLLKGLQTLKAKRRLREPRMPDILKDMFERHPLLAEPQPDDASFVYQGKQNDRLFEATSKHIQRSDEQHSSSETTIPHDLGRPPLQLALAWIWSFFWLLYISATRLTSTNEAKQSLPSGEDGHLDIDQTRSCMYCDPRKELQRRERASTDPMVYYGLIASGDSVIKNSVSRDEIVQRLGEKCICFEMEAAGLMDNFPCLVIRGICDYADGHKNDRWQNYAAVTAAAFAKELLEVLDGEDVEGALRMDEVMEQLRKGVSDINSSTNDIKQSLHFQEIMEWLSPPDPSTNHNKALQQRHEGTGQWFLNHESYSNWKTAPNSSLWLYGIPGCGKTILSTIIIEHLRNTEQCSGNLLYFYFDFTDTSKQSLEKAIRSLIAQLYSKKQCAQTHLDILYSSHKKEKRQPSTDLLCKTFKTMVDQTGEIWIVLDALDECQTRNGPENEGLLAWIQNLLQSQQNNIHFMVTSRPEHDIESTLKEFINSHIPLQSDLMAEDIEAYIRARVTQHKGLERWHKNKEIQDEIQACLMKKAHGMFRWVSCQLDELERCLDPISLRNTLKSLPKTLDDTYARILDRIPPEMKQNAIRILQFLTFSERPLRIEEACDAIAVVGNAKPRFDVKNRMPIPEEIAIYCSSLVVIVTKSGQDGEKRLQLAHFSVREYLVSNRLEHSVSEDFRASHARAVILETSLAYLLDINHGLPITDLIHEYPLAQYAARYWMDHTIQADLSRVQHLLKEFLRCGASYETCWKLYQPDRPWDEKPWQHHNRATHMLCYFAYGGIVYAVEKVLKDGADVNSRDSDQKNALEAASSRGHKDVVRLVLDKGADINAPSNSDYGTALQAASYEGHKDVVGLLLDRGADINAQGGRHGTALQAASYEGHKDVVQLLLDESDSVYNTALQAASYEGHKDVIQLLLDKGADINAQSDSFISTALQAASYEGHKDVVQLLLDRGADINAQSDIVYNTALQVASYEGHKDVVQLLLDRGADINAQSDSFYGTALQAASCKGHEDVIRLLLDRGADINAQSDIVYNTALQDASCKGHKDVIRLLLNRGADINAQGGRLGNALVATSHTDNVDILPLLLDTGADTSEPNTRGQTPLSVASECGKL</sequence>
<reference evidence="1 2" key="1">
    <citation type="journal article" date="2020" name="Phytopathology">
        <title>Genome Sequence Resources of Colletotrichum truncatum, C. plurivorum, C. musicola, and C. sojae: Four Species Pathogenic to Soybean (Glycine max).</title>
        <authorList>
            <person name="Rogerio F."/>
            <person name="Boufleur T.R."/>
            <person name="Ciampi-Guillardi M."/>
            <person name="Sukno S.A."/>
            <person name="Thon M.R."/>
            <person name="Massola Junior N.S."/>
            <person name="Baroncelli R."/>
        </authorList>
    </citation>
    <scope>NUCLEOTIDE SEQUENCE [LARGE SCALE GENOMIC DNA]</scope>
    <source>
        <strain evidence="1 2">CMES1059</strain>
    </source>
</reference>
<gene>
    <name evidence="1" type="ORF">CTRU02_209388</name>
</gene>
<dbReference type="Proteomes" id="UP000805649">
    <property type="component" value="Unassembled WGS sequence"/>
</dbReference>
<name>A0ACC3YSG0_COLTU</name>
<evidence type="ECO:0000313" key="1">
    <source>
        <dbReference type="EMBL" id="KAL0934797.1"/>
    </source>
</evidence>
<organism evidence="1 2">
    <name type="scientific">Colletotrichum truncatum</name>
    <name type="common">Anthracnose fungus</name>
    <name type="synonym">Colletotrichum capsici</name>
    <dbReference type="NCBI Taxonomy" id="5467"/>
    <lineage>
        <taxon>Eukaryota</taxon>
        <taxon>Fungi</taxon>
        <taxon>Dikarya</taxon>
        <taxon>Ascomycota</taxon>
        <taxon>Pezizomycotina</taxon>
        <taxon>Sordariomycetes</taxon>
        <taxon>Hypocreomycetidae</taxon>
        <taxon>Glomerellales</taxon>
        <taxon>Glomerellaceae</taxon>
        <taxon>Colletotrichum</taxon>
        <taxon>Colletotrichum truncatum species complex</taxon>
    </lineage>
</organism>
<keyword evidence="2" id="KW-1185">Reference proteome</keyword>
<evidence type="ECO:0000313" key="2">
    <source>
        <dbReference type="Proteomes" id="UP000805649"/>
    </source>
</evidence>
<accession>A0ACC3YSG0</accession>
<protein>
    <submittedName>
        <fullName evidence="1">Pfs domain-containing protein</fullName>
    </submittedName>
</protein>
<proteinExistence type="predicted"/>
<comment type="caution">
    <text evidence="1">The sequence shown here is derived from an EMBL/GenBank/DDBJ whole genome shotgun (WGS) entry which is preliminary data.</text>
</comment>